<dbReference type="InterPro" id="IPR013538">
    <property type="entry name" value="ASHA1/2-like_C"/>
</dbReference>
<evidence type="ECO:0000256" key="1">
    <source>
        <dbReference type="ARBA" id="ARBA00006817"/>
    </source>
</evidence>
<feature type="domain" description="Activator of Hsp90 ATPase homologue 1/2-like C-terminal" evidence="2">
    <location>
        <begin position="14"/>
        <end position="136"/>
    </location>
</feature>
<dbReference type="SUPFAM" id="SSF55961">
    <property type="entry name" value="Bet v1-like"/>
    <property type="match status" value="1"/>
</dbReference>
<dbReference type="Gene3D" id="3.30.530.20">
    <property type="match status" value="1"/>
</dbReference>
<dbReference type="InterPro" id="IPR023393">
    <property type="entry name" value="START-like_dom_sf"/>
</dbReference>
<dbReference type="EMBL" id="WSEL01000009">
    <property type="protein sequence ID" value="MVQ31842.1"/>
    <property type="molecule type" value="Genomic_DNA"/>
</dbReference>
<dbReference type="AlphaFoldDB" id="A0A6N8IZ32"/>
<gene>
    <name evidence="3" type="ORF">GON04_20460</name>
</gene>
<dbReference type="CDD" id="cd08893">
    <property type="entry name" value="SRPBCC_CalC_Aha1-like_GntR-HTH"/>
    <property type="match status" value="1"/>
</dbReference>
<reference evidence="3 4" key="1">
    <citation type="submission" date="2019-12" db="EMBL/GenBank/DDBJ databases">
        <authorList>
            <person name="Huq M.A."/>
        </authorList>
    </citation>
    <scope>NUCLEOTIDE SEQUENCE [LARGE SCALE GENOMIC DNA]</scope>
    <source>
        <strain evidence="3 4">MAH-25</strain>
    </source>
</reference>
<name>A0A6N8IZ32_9BURK</name>
<protein>
    <submittedName>
        <fullName evidence="3">ATPase</fullName>
    </submittedName>
</protein>
<evidence type="ECO:0000313" key="4">
    <source>
        <dbReference type="Proteomes" id="UP000469385"/>
    </source>
</evidence>
<organism evidence="3 4">
    <name type="scientific">Ramlibacter pinisoli</name>
    <dbReference type="NCBI Taxonomy" id="2682844"/>
    <lineage>
        <taxon>Bacteria</taxon>
        <taxon>Pseudomonadati</taxon>
        <taxon>Pseudomonadota</taxon>
        <taxon>Betaproteobacteria</taxon>
        <taxon>Burkholderiales</taxon>
        <taxon>Comamonadaceae</taxon>
        <taxon>Ramlibacter</taxon>
    </lineage>
</organism>
<evidence type="ECO:0000259" key="2">
    <source>
        <dbReference type="Pfam" id="PF08327"/>
    </source>
</evidence>
<proteinExistence type="inferred from homology"/>
<dbReference type="RefSeq" id="WP_157399850.1">
    <property type="nucleotide sequence ID" value="NZ_WSEL01000009.1"/>
</dbReference>
<keyword evidence="4" id="KW-1185">Reference proteome</keyword>
<dbReference type="Proteomes" id="UP000469385">
    <property type="component" value="Unassembled WGS sequence"/>
</dbReference>
<accession>A0A6N8IZ32</accession>
<evidence type="ECO:0000313" key="3">
    <source>
        <dbReference type="EMBL" id="MVQ31842.1"/>
    </source>
</evidence>
<sequence>MDDQVIAITLYIRATAAEVWRALTDPDVTQSYWGRTRIESDWTTGSTIRYRRDGDVVDEHVVLEVDPPRRLVHTFHPLFGEFGDEPPSRVQIDLEQAGEVTRLALRHDGFPPASKVFTACSGGWPLILSSLKTLLETGSPLPEPAGA</sequence>
<dbReference type="Pfam" id="PF08327">
    <property type="entry name" value="AHSA1"/>
    <property type="match status" value="1"/>
</dbReference>
<comment type="similarity">
    <text evidence="1">Belongs to the AHA1 family.</text>
</comment>
<comment type="caution">
    <text evidence="3">The sequence shown here is derived from an EMBL/GenBank/DDBJ whole genome shotgun (WGS) entry which is preliminary data.</text>
</comment>